<feature type="domain" description="Ketoreductase" evidence="3">
    <location>
        <begin position="2"/>
        <end position="182"/>
    </location>
</feature>
<comment type="similarity">
    <text evidence="1">Belongs to the short-chain dehydrogenases/reductases (SDR) family.</text>
</comment>
<dbReference type="SUPFAM" id="SSF51735">
    <property type="entry name" value="NAD(P)-binding Rossmann-fold domains"/>
    <property type="match status" value="1"/>
</dbReference>
<keyword evidence="2" id="KW-0560">Oxidoreductase</keyword>
<dbReference type="InterPro" id="IPR057326">
    <property type="entry name" value="KR_dom"/>
</dbReference>
<keyword evidence="5" id="KW-1185">Reference proteome</keyword>
<sequence>MSTVVITGASRGIGAATARALADRHDLVLVSRDADALRAVAADCRSAHPGDGRSVEIVEADLTTADGVARVADGLSTLDGLVHCAGVADLGRTEHTDAEQWRRAFEVNVLAVVELTRALLPALRAAQGHLVVVNSGAGTTAKPGWGSYSASKFALRAVTDTLRGEEPDLRVTSIHPGRVDTDMQRAIVAHEGGTYDPGAYLSADSVATAVRHALESTPDAHPTEVVLRPRSR</sequence>
<gene>
    <name evidence="4" type="ORF">A6035_16815</name>
</gene>
<evidence type="ECO:0000313" key="4">
    <source>
        <dbReference type="EMBL" id="AWH93559.1"/>
    </source>
</evidence>
<dbReference type="OrthoDB" id="158573at2"/>
<dbReference type="Gene3D" id="3.40.50.720">
    <property type="entry name" value="NAD(P)-binding Rossmann-like Domain"/>
    <property type="match status" value="1"/>
</dbReference>
<dbReference type="CDD" id="cd05233">
    <property type="entry name" value="SDR_c"/>
    <property type="match status" value="1"/>
</dbReference>
<dbReference type="InterPro" id="IPR002347">
    <property type="entry name" value="SDR_fam"/>
</dbReference>
<dbReference type="RefSeq" id="WP_108848913.1">
    <property type="nucleotide sequence ID" value="NZ_CP015449.1"/>
</dbReference>
<dbReference type="PRINTS" id="PR00081">
    <property type="entry name" value="GDHRDH"/>
</dbReference>
<dbReference type="GO" id="GO:0016020">
    <property type="term" value="C:membrane"/>
    <property type="evidence" value="ECO:0007669"/>
    <property type="project" value="TreeGrafter"/>
</dbReference>
<evidence type="ECO:0000313" key="5">
    <source>
        <dbReference type="Proteomes" id="UP000244928"/>
    </source>
</evidence>
<dbReference type="EMBL" id="CP015449">
    <property type="protein sequence ID" value="AWH93559.1"/>
    <property type="molecule type" value="Genomic_DNA"/>
</dbReference>
<dbReference type="PROSITE" id="PS00061">
    <property type="entry name" value="ADH_SHORT"/>
    <property type="match status" value="1"/>
</dbReference>
<dbReference type="NCBIfam" id="NF006073">
    <property type="entry name" value="PRK08219.1"/>
    <property type="match status" value="1"/>
</dbReference>
<dbReference type="InterPro" id="IPR036291">
    <property type="entry name" value="NAD(P)-bd_dom_sf"/>
</dbReference>
<dbReference type="PANTHER" id="PTHR44196:SF1">
    <property type="entry name" value="DEHYDROGENASE_REDUCTASE SDR FAMILY MEMBER 7B"/>
    <property type="match status" value="1"/>
</dbReference>
<dbReference type="AlphaFoldDB" id="A0A2S1RB87"/>
<dbReference type="Pfam" id="PF00106">
    <property type="entry name" value="adh_short"/>
    <property type="match status" value="1"/>
</dbReference>
<dbReference type="PANTHER" id="PTHR44196">
    <property type="entry name" value="DEHYDROGENASE/REDUCTASE SDR FAMILY MEMBER 7B"/>
    <property type="match status" value="1"/>
</dbReference>
<evidence type="ECO:0000259" key="3">
    <source>
        <dbReference type="SMART" id="SM00822"/>
    </source>
</evidence>
<dbReference type="KEGG" id="dlu:A6035_16815"/>
<protein>
    <submittedName>
        <fullName evidence="4">Short chain dehydrogenase</fullName>
    </submittedName>
</protein>
<dbReference type="InterPro" id="IPR020904">
    <property type="entry name" value="Sc_DH/Rdtase_CS"/>
</dbReference>
<reference evidence="4 5" key="1">
    <citation type="submission" date="2016-04" db="EMBL/GenBank/DDBJ databases">
        <title>Complete genome sequence of Dietzia lutea YIM 80766T, a strain isolated from desert soil in Egypt.</title>
        <authorList>
            <person name="Zhao J."/>
            <person name="Hu B."/>
            <person name="Geng S."/>
            <person name="Nie Y."/>
            <person name="Tang Y."/>
        </authorList>
    </citation>
    <scope>NUCLEOTIDE SEQUENCE [LARGE SCALE GENOMIC DNA]</scope>
    <source>
        <strain evidence="4 5">YIM 80766</strain>
    </source>
</reference>
<dbReference type="Proteomes" id="UP000244928">
    <property type="component" value="Chromosome"/>
</dbReference>
<dbReference type="GO" id="GO:0016491">
    <property type="term" value="F:oxidoreductase activity"/>
    <property type="evidence" value="ECO:0007669"/>
    <property type="project" value="UniProtKB-KW"/>
</dbReference>
<dbReference type="SMART" id="SM00822">
    <property type="entry name" value="PKS_KR"/>
    <property type="match status" value="1"/>
</dbReference>
<accession>A0A2S1RB87</accession>
<name>A0A2S1RB87_9ACTN</name>
<evidence type="ECO:0000256" key="1">
    <source>
        <dbReference type="ARBA" id="ARBA00006484"/>
    </source>
</evidence>
<evidence type="ECO:0000256" key="2">
    <source>
        <dbReference type="ARBA" id="ARBA00023002"/>
    </source>
</evidence>
<organism evidence="4 5">
    <name type="scientific">Dietzia lutea</name>
    <dbReference type="NCBI Taxonomy" id="546160"/>
    <lineage>
        <taxon>Bacteria</taxon>
        <taxon>Bacillati</taxon>
        <taxon>Actinomycetota</taxon>
        <taxon>Actinomycetes</taxon>
        <taxon>Mycobacteriales</taxon>
        <taxon>Dietziaceae</taxon>
        <taxon>Dietzia</taxon>
    </lineage>
</organism>
<proteinExistence type="inferred from homology"/>